<evidence type="ECO:0000256" key="4">
    <source>
        <dbReference type="ARBA" id="ARBA00022692"/>
    </source>
</evidence>
<keyword evidence="7" id="KW-0472">Membrane</keyword>
<protein>
    <recommendedName>
        <fullName evidence="8">Glycosyltransferase 2-like domain-containing protein</fullName>
    </recommendedName>
</protein>
<comment type="caution">
    <text evidence="9">The sequence shown here is derived from an EMBL/GenBank/DDBJ whole genome shotgun (WGS) entry which is preliminary data.</text>
</comment>
<feature type="domain" description="Glycosyltransferase 2-like" evidence="8">
    <location>
        <begin position="8"/>
        <end position="136"/>
    </location>
</feature>
<gene>
    <name evidence="9" type="ORF">A3C25_00015</name>
</gene>
<dbReference type="Proteomes" id="UP000177913">
    <property type="component" value="Unassembled WGS sequence"/>
</dbReference>
<dbReference type="SUPFAM" id="SSF53448">
    <property type="entry name" value="Nucleotide-diphospho-sugar transferases"/>
    <property type="match status" value="1"/>
</dbReference>
<dbReference type="GO" id="GO:0099621">
    <property type="term" value="F:undecaprenyl-phosphate 4-deoxy-4-formamido-L-arabinose transferase activity"/>
    <property type="evidence" value="ECO:0007669"/>
    <property type="project" value="TreeGrafter"/>
</dbReference>
<evidence type="ECO:0000256" key="6">
    <source>
        <dbReference type="ARBA" id="ARBA00022989"/>
    </source>
</evidence>
<evidence type="ECO:0000313" key="9">
    <source>
        <dbReference type="EMBL" id="OGK25480.1"/>
    </source>
</evidence>
<evidence type="ECO:0000256" key="5">
    <source>
        <dbReference type="ARBA" id="ARBA00022985"/>
    </source>
</evidence>
<evidence type="ECO:0000256" key="3">
    <source>
        <dbReference type="ARBA" id="ARBA00022679"/>
    </source>
</evidence>
<reference evidence="9 10" key="1">
    <citation type="journal article" date="2016" name="Nat. Commun.">
        <title>Thousands of microbial genomes shed light on interconnected biogeochemical processes in an aquifer system.</title>
        <authorList>
            <person name="Anantharaman K."/>
            <person name="Brown C.T."/>
            <person name="Hug L.A."/>
            <person name="Sharon I."/>
            <person name="Castelle C.J."/>
            <person name="Probst A.J."/>
            <person name="Thomas B.C."/>
            <person name="Singh A."/>
            <person name="Wilkins M.J."/>
            <person name="Karaoz U."/>
            <person name="Brodie E.L."/>
            <person name="Williams K.H."/>
            <person name="Hubbard S.S."/>
            <person name="Banfield J.F."/>
        </authorList>
    </citation>
    <scope>NUCLEOTIDE SEQUENCE [LARGE SCALE GENOMIC DNA]</scope>
</reference>
<accession>A0A1F7H207</accession>
<evidence type="ECO:0000259" key="8">
    <source>
        <dbReference type="Pfam" id="PF00535"/>
    </source>
</evidence>
<dbReference type="InterPro" id="IPR029044">
    <property type="entry name" value="Nucleotide-diphossugar_trans"/>
</dbReference>
<keyword evidence="4" id="KW-0812">Transmembrane</keyword>
<dbReference type="GO" id="GO:0005886">
    <property type="term" value="C:plasma membrane"/>
    <property type="evidence" value="ECO:0007669"/>
    <property type="project" value="TreeGrafter"/>
</dbReference>
<dbReference type="InterPro" id="IPR001173">
    <property type="entry name" value="Glyco_trans_2-like"/>
</dbReference>
<keyword evidence="1" id="KW-1003">Cell membrane</keyword>
<keyword evidence="5" id="KW-0448">Lipopolysaccharide biosynthesis</keyword>
<organism evidence="9 10">
    <name type="scientific">Candidatus Roizmanbacteria bacterium RIFCSPHIGHO2_02_FULL_38_11</name>
    <dbReference type="NCBI Taxonomy" id="1802039"/>
    <lineage>
        <taxon>Bacteria</taxon>
        <taxon>Candidatus Roizmaniibacteriota</taxon>
    </lineage>
</organism>
<evidence type="ECO:0000256" key="7">
    <source>
        <dbReference type="ARBA" id="ARBA00023136"/>
    </source>
</evidence>
<dbReference type="Gene3D" id="3.90.550.10">
    <property type="entry name" value="Spore Coat Polysaccharide Biosynthesis Protein SpsA, Chain A"/>
    <property type="match status" value="1"/>
</dbReference>
<dbReference type="AlphaFoldDB" id="A0A1F7H207"/>
<dbReference type="InterPro" id="IPR050256">
    <property type="entry name" value="Glycosyltransferase_2"/>
</dbReference>
<sequence length="232" mass="27145">MKNSIDFSVVFPVMNQADHIEPVIRSYHKELTRQKISFELIAVVNCTKDNSFEICKKVAEELSNVSAYELKGCGYGLGILHGLKKARGRYLSYLNCARIHTPDLVRALKHFLVDHSVVVHGVRLQRENEKRRLGSLLYNLFCRFFFMIPNRDINGNPNIFSRKNYEKMRLRFTDSMIDLEILEKAKKLNIPIVEVPVFDYSRHGGSSTSNLKTIFRLMKEVMRYWLKTRYFS</sequence>
<evidence type="ECO:0000313" key="10">
    <source>
        <dbReference type="Proteomes" id="UP000177913"/>
    </source>
</evidence>
<evidence type="ECO:0000256" key="2">
    <source>
        <dbReference type="ARBA" id="ARBA00022676"/>
    </source>
</evidence>
<dbReference type="PANTHER" id="PTHR48090:SF3">
    <property type="entry name" value="UNDECAPRENYL-PHOSPHATE 4-DEOXY-4-FORMAMIDO-L-ARABINOSE TRANSFERASE"/>
    <property type="match status" value="1"/>
</dbReference>
<dbReference type="PANTHER" id="PTHR48090">
    <property type="entry name" value="UNDECAPRENYL-PHOSPHATE 4-DEOXY-4-FORMAMIDO-L-ARABINOSE TRANSFERASE-RELATED"/>
    <property type="match status" value="1"/>
</dbReference>
<proteinExistence type="predicted"/>
<keyword evidence="2" id="KW-0328">Glycosyltransferase</keyword>
<dbReference type="EMBL" id="MFZO01000007">
    <property type="protein sequence ID" value="OGK25480.1"/>
    <property type="molecule type" value="Genomic_DNA"/>
</dbReference>
<keyword evidence="6" id="KW-1133">Transmembrane helix</keyword>
<evidence type="ECO:0000256" key="1">
    <source>
        <dbReference type="ARBA" id="ARBA00022475"/>
    </source>
</evidence>
<name>A0A1F7H207_9BACT</name>
<dbReference type="Pfam" id="PF00535">
    <property type="entry name" value="Glycos_transf_2"/>
    <property type="match status" value="1"/>
</dbReference>
<dbReference type="GO" id="GO:0009103">
    <property type="term" value="P:lipopolysaccharide biosynthetic process"/>
    <property type="evidence" value="ECO:0007669"/>
    <property type="project" value="UniProtKB-KW"/>
</dbReference>
<keyword evidence="3" id="KW-0808">Transferase</keyword>